<comment type="caution">
    <text evidence="1">The sequence shown here is derived from an EMBL/GenBank/DDBJ whole genome shotgun (WGS) entry which is preliminary data.</text>
</comment>
<proteinExistence type="predicted"/>
<organism evidence="1 2">
    <name type="scientific">Vibrio parahaemolyticus</name>
    <dbReference type="NCBI Taxonomy" id="670"/>
    <lineage>
        <taxon>Bacteria</taxon>
        <taxon>Pseudomonadati</taxon>
        <taxon>Pseudomonadota</taxon>
        <taxon>Gammaproteobacteria</taxon>
        <taxon>Vibrionales</taxon>
        <taxon>Vibrionaceae</taxon>
        <taxon>Vibrio</taxon>
    </lineage>
</organism>
<accession>A0AAW8PYT9</accession>
<evidence type="ECO:0000313" key="1">
    <source>
        <dbReference type="EMBL" id="MDS1821372.1"/>
    </source>
</evidence>
<sequence>MIDTNKEADLNTKDDEPKIRCVKLDRPILFEPYIEKRRHDDPIDPSYTFKLDAKLVNPFVDELVSIGKKTLITDTLQSLWTDADGTLLLTAFPDFTSFKAVVSKMNSIPNELKDMITKWEEIGADEIYINFEHDLSQRNRKTNITKEQLQAIEDVIRRHS</sequence>
<dbReference type="EMBL" id="JAUHGG010000003">
    <property type="protein sequence ID" value="MDS1821372.1"/>
    <property type="molecule type" value="Genomic_DNA"/>
</dbReference>
<protein>
    <submittedName>
        <fullName evidence="1">Uncharacterized protein</fullName>
    </submittedName>
</protein>
<dbReference type="Proteomes" id="UP001253193">
    <property type="component" value="Unassembled WGS sequence"/>
</dbReference>
<evidence type="ECO:0000313" key="2">
    <source>
        <dbReference type="Proteomes" id="UP001253193"/>
    </source>
</evidence>
<dbReference type="AlphaFoldDB" id="A0AAW8PYT9"/>
<dbReference type="RefSeq" id="WP_311020255.1">
    <property type="nucleotide sequence ID" value="NZ_JAUHGG010000003.1"/>
</dbReference>
<gene>
    <name evidence="1" type="ORF">QX249_11940</name>
</gene>
<name>A0AAW8PYT9_VIBPH</name>
<reference evidence="1" key="1">
    <citation type="submission" date="2023-06" db="EMBL/GenBank/DDBJ databases">
        <title>Genomic Diversity of Vibrio spp. and Metagenomic Analysis of Pathogens in Florida Gulf Coastal Waters Following Hurricane Ian.</title>
        <authorList>
            <person name="Brumfield K.D."/>
        </authorList>
    </citation>
    <scope>NUCLEOTIDE SEQUENCE</scope>
    <source>
        <strain evidence="1">WBS2B-138</strain>
    </source>
</reference>